<accession>A0A0J7YNV0</accession>
<name>A0A0J7YNV0_BETVV</name>
<dbReference type="InterPro" id="IPR036264">
    <property type="entry name" value="Bact_exopeptidase_dim_dom"/>
</dbReference>
<proteinExistence type="inferred from homology"/>
<dbReference type="FunFam" id="3.30.70.360:FF:000001">
    <property type="entry name" value="N-acetyldiaminopimelate deacetylase"/>
    <property type="match status" value="1"/>
</dbReference>
<keyword evidence="5" id="KW-1185">Reference proteome</keyword>
<evidence type="ECO:0000256" key="1">
    <source>
        <dbReference type="ARBA" id="ARBA00006153"/>
    </source>
</evidence>
<keyword evidence="2" id="KW-0378">Hydrolase</keyword>
<dbReference type="SUPFAM" id="SSF55031">
    <property type="entry name" value="Bacterial exopeptidase dimerisation domain"/>
    <property type="match status" value="1"/>
</dbReference>
<evidence type="ECO:0000256" key="2">
    <source>
        <dbReference type="ARBA" id="ARBA00022801"/>
    </source>
</evidence>
<dbReference type="Proteomes" id="UP000035740">
    <property type="component" value="Unassembled WGS sequence"/>
</dbReference>
<dbReference type="AlphaFoldDB" id="A0A0J7YNV0"/>
<dbReference type="OrthoDB" id="6119954at2759"/>
<evidence type="ECO:0008006" key="6">
    <source>
        <dbReference type="Google" id="ProtNLM"/>
    </source>
</evidence>
<dbReference type="PANTHER" id="PTHR11014">
    <property type="entry name" value="PEPTIDASE M20 FAMILY MEMBER"/>
    <property type="match status" value="1"/>
</dbReference>
<comment type="similarity">
    <text evidence="1">Belongs to the peptidase M20 family.</text>
</comment>
<dbReference type="EMBL" id="KQ112157">
    <property type="protein sequence ID" value="KMS65239.1"/>
    <property type="molecule type" value="Genomic_DNA"/>
</dbReference>
<feature type="non-terminal residue" evidence="4">
    <location>
        <position position="1"/>
    </location>
</feature>
<evidence type="ECO:0000313" key="4">
    <source>
        <dbReference type="EMBL" id="KMS65239.1"/>
    </source>
</evidence>
<sequence>GAQPEATTDCVVATAALVLQLHSIVSRNVSPTDSAVLSIGTVHAGYSYNVIADGSDLTGTVRSFKKDVRETIINRMHRICNGIGQSFEIDVKIDYQSGYPATINNHEQSVEIVRRCCTKVIGTEGIKEAMPVMGSEDF</sequence>
<keyword evidence="3" id="KW-0464">Manganese</keyword>
<dbReference type="GO" id="GO:0016787">
    <property type="term" value="F:hydrolase activity"/>
    <property type="evidence" value="ECO:0007669"/>
    <property type="project" value="UniProtKB-KW"/>
</dbReference>
<organism evidence="4 5">
    <name type="scientific">Beta vulgaris subsp. vulgaris</name>
    <name type="common">Beet</name>
    <dbReference type="NCBI Taxonomy" id="3555"/>
    <lineage>
        <taxon>Eukaryota</taxon>
        <taxon>Viridiplantae</taxon>
        <taxon>Streptophyta</taxon>
        <taxon>Embryophyta</taxon>
        <taxon>Tracheophyta</taxon>
        <taxon>Spermatophyta</taxon>
        <taxon>Magnoliopsida</taxon>
        <taxon>eudicotyledons</taxon>
        <taxon>Gunneridae</taxon>
        <taxon>Pentapetalae</taxon>
        <taxon>Caryophyllales</taxon>
        <taxon>Chenopodiaceae</taxon>
        <taxon>Betoideae</taxon>
        <taxon>Beta</taxon>
    </lineage>
</organism>
<evidence type="ECO:0000313" key="5">
    <source>
        <dbReference type="Proteomes" id="UP000035740"/>
    </source>
</evidence>
<dbReference type="Gene3D" id="3.30.70.360">
    <property type="match status" value="1"/>
</dbReference>
<dbReference type="PANTHER" id="PTHR11014:SF63">
    <property type="entry name" value="METALLOPEPTIDASE, PUTATIVE (AFU_ORTHOLOGUE AFUA_6G09600)-RELATED"/>
    <property type="match status" value="1"/>
</dbReference>
<dbReference type="Gene3D" id="3.40.630.10">
    <property type="entry name" value="Zn peptidases"/>
    <property type="match status" value="1"/>
</dbReference>
<gene>
    <name evidence="4" type="ORF">BVRB_037990</name>
</gene>
<reference evidence="4 5" key="1">
    <citation type="journal article" date="2014" name="Nature">
        <title>The genome of the recently domesticated crop plant sugar beet (Beta vulgaris).</title>
        <authorList>
            <person name="Dohm J.C."/>
            <person name="Minoche A.E."/>
            <person name="Holtgrawe D."/>
            <person name="Capella-Gutierrez S."/>
            <person name="Zakrzewski F."/>
            <person name="Tafer H."/>
            <person name="Rupp O."/>
            <person name="Sorensen T.R."/>
            <person name="Stracke R."/>
            <person name="Reinhardt R."/>
            <person name="Goesmann A."/>
            <person name="Kraft T."/>
            <person name="Schulz B."/>
            <person name="Stadler P.F."/>
            <person name="Schmidt T."/>
            <person name="Gabaldon T."/>
            <person name="Lehrach H."/>
            <person name="Weisshaar B."/>
            <person name="Himmelbauer H."/>
        </authorList>
    </citation>
    <scope>NUCLEOTIDE SEQUENCE [LARGE SCALE GENOMIC DNA]</scope>
    <source>
        <tissue evidence="4">Taproot</tissue>
    </source>
</reference>
<protein>
    <recommendedName>
        <fullName evidence="6">Peptidase M20 dimerisation domain-containing protein</fullName>
    </recommendedName>
</protein>
<dbReference type="Gramene" id="KMS65239">
    <property type="protein sequence ID" value="KMS65239"/>
    <property type="gene ID" value="BVRB_037990"/>
</dbReference>
<dbReference type="InterPro" id="IPR017439">
    <property type="entry name" value="Amidohydrolase"/>
</dbReference>
<feature type="non-terminal residue" evidence="4">
    <location>
        <position position="138"/>
    </location>
</feature>
<evidence type="ECO:0000256" key="3">
    <source>
        <dbReference type="ARBA" id="ARBA00023211"/>
    </source>
</evidence>